<sequence length="308" mass="32303">MERKLFGLSAIALAVCGFGAFGAPAAFAEEPNVVSAEAVETVDVEEYWTAERMENAKSPLELVEGKTGSSGVEIGEPTSGPAQTPKVGPRATPETPQPTIGKVFFTIGGSDFVCSGNSISSENHSVVSTAGHCLNEGPGEFAENWIFVPAYDNGDAPMGKWSAEKLFTSADWADEGDITYDVGFAVMATNDEGQTLADVAGATGWEFNAPRGHSYKSYGYPAAAPFDGQTLQSCEGTASDDPVRPGTTQGIPCDMTGGSSGGPWFIDGGDVQNSVNSYGYTGKEIMYGPYWGEVAHDVYNEASTYGVE</sequence>
<dbReference type="PANTHER" id="PTHR15462">
    <property type="entry name" value="SERINE PROTEASE"/>
    <property type="match status" value="1"/>
</dbReference>
<accession>A0A542ZCU6</accession>
<evidence type="ECO:0000256" key="1">
    <source>
        <dbReference type="ARBA" id="ARBA00022729"/>
    </source>
</evidence>
<dbReference type="PANTHER" id="PTHR15462:SF19">
    <property type="entry name" value="PEPTIDASE S1 DOMAIN-CONTAINING PROTEIN"/>
    <property type="match status" value="1"/>
</dbReference>
<dbReference type="InterPro" id="IPR050966">
    <property type="entry name" value="Glutamyl_endopeptidase"/>
</dbReference>
<dbReference type="InterPro" id="IPR009003">
    <property type="entry name" value="Peptidase_S1_PA"/>
</dbReference>
<protein>
    <recommendedName>
        <fullName evidence="6">V8-like Glu-specific endopeptidase</fullName>
    </recommendedName>
</protein>
<evidence type="ECO:0000256" key="2">
    <source>
        <dbReference type="SAM" id="MobiDB-lite"/>
    </source>
</evidence>
<evidence type="ECO:0008006" key="6">
    <source>
        <dbReference type="Google" id="ProtNLM"/>
    </source>
</evidence>
<organism evidence="4 5">
    <name type="scientific">Propioniferax innocua</name>
    <dbReference type="NCBI Taxonomy" id="1753"/>
    <lineage>
        <taxon>Bacteria</taxon>
        <taxon>Bacillati</taxon>
        <taxon>Actinomycetota</taxon>
        <taxon>Actinomycetes</taxon>
        <taxon>Propionibacteriales</taxon>
        <taxon>Propionibacteriaceae</taxon>
        <taxon>Propioniferax</taxon>
    </lineage>
</organism>
<dbReference type="InterPro" id="IPR043504">
    <property type="entry name" value="Peptidase_S1_PA_chymotrypsin"/>
</dbReference>
<dbReference type="AlphaFoldDB" id="A0A542ZCU6"/>
<keyword evidence="1 3" id="KW-0732">Signal</keyword>
<feature type="region of interest" description="Disordered" evidence="2">
    <location>
        <begin position="63"/>
        <end position="95"/>
    </location>
</feature>
<feature type="signal peptide" evidence="3">
    <location>
        <begin position="1"/>
        <end position="28"/>
    </location>
</feature>
<dbReference type="Proteomes" id="UP000316196">
    <property type="component" value="Unassembled WGS sequence"/>
</dbReference>
<comment type="caution">
    <text evidence="4">The sequence shown here is derived from an EMBL/GenBank/DDBJ whole genome shotgun (WGS) entry which is preliminary data.</text>
</comment>
<proteinExistence type="predicted"/>
<dbReference type="OrthoDB" id="5121599at2"/>
<evidence type="ECO:0000256" key="3">
    <source>
        <dbReference type="SAM" id="SignalP"/>
    </source>
</evidence>
<evidence type="ECO:0000313" key="5">
    <source>
        <dbReference type="Proteomes" id="UP000316196"/>
    </source>
</evidence>
<reference evidence="4 5" key="1">
    <citation type="submission" date="2019-06" db="EMBL/GenBank/DDBJ databases">
        <title>Sequencing the genomes of 1000 actinobacteria strains.</title>
        <authorList>
            <person name="Klenk H.-P."/>
        </authorList>
    </citation>
    <scope>NUCLEOTIDE SEQUENCE [LARGE SCALE GENOMIC DNA]</scope>
    <source>
        <strain evidence="4 5">DSM 8251</strain>
    </source>
</reference>
<feature type="chain" id="PRO_5022199536" description="V8-like Glu-specific endopeptidase" evidence="3">
    <location>
        <begin position="29"/>
        <end position="308"/>
    </location>
</feature>
<gene>
    <name evidence="4" type="ORF">FB460_2018</name>
</gene>
<dbReference type="EMBL" id="VFOR01000002">
    <property type="protein sequence ID" value="TQL58164.1"/>
    <property type="molecule type" value="Genomic_DNA"/>
</dbReference>
<name>A0A542ZCU6_9ACTN</name>
<keyword evidence="5" id="KW-1185">Reference proteome</keyword>
<dbReference type="Gene3D" id="2.40.10.10">
    <property type="entry name" value="Trypsin-like serine proteases"/>
    <property type="match status" value="2"/>
</dbReference>
<dbReference type="SUPFAM" id="SSF50494">
    <property type="entry name" value="Trypsin-like serine proteases"/>
    <property type="match status" value="1"/>
</dbReference>
<evidence type="ECO:0000313" key="4">
    <source>
        <dbReference type="EMBL" id="TQL58164.1"/>
    </source>
</evidence>